<dbReference type="RefSeq" id="WP_159808399.1">
    <property type="nucleotide sequence ID" value="NZ_BLJE01000003.1"/>
</dbReference>
<dbReference type="AlphaFoldDB" id="A0A6N6JKC0"/>
<accession>A0A6N6JKC0</accession>
<gene>
    <name evidence="1" type="ORF">KIN_29530</name>
</gene>
<proteinExistence type="predicted"/>
<dbReference type="EMBL" id="BLJE01000003">
    <property type="protein sequence ID" value="GFE65879.1"/>
    <property type="molecule type" value="Genomic_DNA"/>
</dbReference>
<protein>
    <submittedName>
        <fullName evidence="1">Uncharacterized protein</fullName>
    </submittedName>
</protein>
<organism evidence="1 2">
    <name type="scientific">Litoreibacter roseus</name>
    <dbReference type="NCBI Taxonomy" id="2601869"/>
    <lineage>
        <taxon>Bacteria</taxon>
        <taxon>Pseudomonadati</taxon>
        <taxon>Pseudomonadota</taxon>
        <taxon>Alphaproteobacteria</taxon>
        <taxon>Rhodobacterales</taxon>
        <taxon>Roseobacteraceae</taxon>
        <taxon>Litoreibacter</taxon>
    </lineage>
</organism>
<dbReference type="Proteomes" id="UP000436822">
    <property type="component" value="Unassembled WGS sequence"/>
</dbReference>
<evidence type="ECO:0000313" key="1">
    <source>
        <dbReference type="EMBL" id="GFE65879.1"/>
    </source>
</evidence>
<sequence length="54" mass="6170">MRTLRNLLTTVARWMHRFDMVLNATAADAPYSQRDEVELLKARVVSLEQAGARP</sequence>
<comment type="caution">
    <text evidence="1">The sequence shown here is derived from an EMBL/GenBank/DDBJ whole genome shotgun (WGS) entry which is preliminary data.</text>
</comment>
<name>A0A6N6JKC0_9RHOB</name>
<reference evidence="1 2" key="1">
    <citation type="submission" date="2019-12" db="EMBL/GenBank/DDBJ databases">
        <title>Litoreibacter badius sp. nov., a novel bacteriochlorophyll a-containing bacterium in the genus Litoreibacter.</title>
        <authorList>
            <person name="Kanamuro M."/>
            <person name="Takabe Y."/>
            <person name="Mori K."/>
            <person name="Takaichi S."/>
            <person name="Hanada S."/>
        </authorList>
    </citation>
    <scope>NUCLEOTIDE SEQUENCE [LARGE SCALE GENOMIC DNA]</scope>
    <source>
        <strain evidence="1 2">K6</strain>
    </source>
</reference>
<evidence type="ECO:0000313" key="2">
    <source>
        <dbReference type="Proteomes" id="UP000436822"/>
    </source>
</evidence>
<keyword evidence="2" id="KW-1185">Reference proteome</keyword>